<evidence type="ECO:0000313" key="2">
    <source>
        <dbReference type="EMBL" id="PPK63358.1"/>
    </source>
</evidence>
<organism evidence="2 3">
    <name type="scientific">Actinokineospora auranticolor</name>
    <dbReference type="NCBI Taxonomy" id="155976"/>
    <lineage>
        <taxon>Bacteria</taxon>
        <taxon>Bacillati</taxon>
        <taxon>Actinomycetota</taxon>
        <taxon>Actinomycetes</taxon>
        <taxon>Pseudonocardiales</taxon>
        <taxon>Pseudonocardiaceae</taxon>
        <taxon>Actinokineospora</taxon>
    </lineage>
</organism>
<reference evidence="2 3" key="1">
    <citation type="submission" date="2018-02" db="EMBL/GenBank/DDBJ databases">
        <title>Genomic Encyclopedia of Archaeal and Bacterial Type Strains, Phase II (KMG-II): from individual species to whole genera.</title>
        <authorList>
            <person name="Goeker M."/>
        </authorList>
    </citation>
    <scope>NUCLEOTIDE SEQUENCE [LARGE SCALE GENOMIC DNA]</scope>
    <source>
        <strain evidence="2 3">YU 961-1</strain>
    </source>
</reference>
<feature type="compositionally biased region" description="Low complexity" evidence="1">
    <location>
        <begin position="175"/>
        <end position="186"/>
    </location>
</feature>
<feature type="compositionally biased region" description="Basic residues" evidence="1">
    <location>
        <begin position="124"/>
        <end position="149"/>
    </location>
</feature>
<keyword evidence="3" id="KW-1185">Reference proteome</keyword>
<dbReference type="EMBL" id="PTIX01000029">
    <property type="protein sequence ID" value="PPK63358.1"/>
    <property type="molecule type" value="Genomic_DNA"/>
</dbReference>
<feature type="region of interest" description="Disordered" evidence="1">
    <location>
        <begin position="53"/>
        <end position="156"/>
    </location>
</feature>
<comment type="caution">
    <text evidence="2">The sequence shown here is derived from an EMBL/GenBank/DDBJ whole genome shotgun (WGS) entry which is preliminary data.</text>
</comment>
<proteinExistence type="predicted"/>
<gene>
    <name evidence="2" type="ORF">CLV40_12971</name>
</gene>
<protein>
    <submittedName>
        <fullName evidence="2">Uncharacterized protein</fullName>
    </submittedName>
</protein>
<dbReference type="Proteomes" id="UP000239203">
    <property type="component" value="Unassembled WGS sequence"/>
</dbReference>
<dbReference type="AlphaFoldDB" id="A0A2S6GDN6"/>
<feature type="region of interest" description="Disordered" evidence="1">
    <location>
        <begin position="173"/>
        <end position="205"/>
    </location>
</feature>
<evidence type="ECO:0000256" key="1">
    <source>
        <dbReference type="SAM" id="MobiDB-lite"/>
    </source>
</evidence>
<name>A0A2S6GDN6_9PSEU</name>
<accession>A0A2S6GDN6</accession>
<sequence length="242" mass="27133">MNGLDFHGIDRVVGRPRYRERWRVRLGDAPPAAHKIVRVERVGNRGCADRAPVRRASLANRPAPRPPALQLPRCSAGAPRGSGPGGASASQRADPSQLPHPRSRLHRGCCPRTSPRESGTSIARHGHPRRNLLRTRPLYRRPRRRRHQARGSPWPRPWVVRLVGDPGWHSPWMATRRSSPPRTTRYPPHPSPRTDAARPILGARGNGCRDLDQLGLSARHRPTPLPVDRAVVTNAPRWGERH</sequence>
<feature type="compositionally biased region" description="Low complexity" evidence="1">
    <location>
        <begin position="70"/>
        <end position="79"/>
    </location>
</feature>
<evidence type="ECO:0000313" key="3">
    <source>
        <dbReference type="Proteomes" id="UP000239203"/>
    </source>
</evidence>